<feature type="domain" description="Glycosyltransferase 2-like" evidence="5">
    <location>
        <begin position="37"/>
        <end position="162"/>
    </location>
</feature>
<comment type="pathway">
    <text evidence="1">Cell wall biogenesis; cell wall polysaccharide biosynthesis.</text>
</comment>
<sequence length="340" mass="35765">MRTPNLWDVPRSTCAAGPLRCDSRQVVDGGGARRVAVVVVTYDSAPLLPALVASLDAGLAGLDWELVVADNASSDDTVARVRELLPGATVVETGGNLGYSAGINAGVAAAAPHDAVLVLNPDVRLEPGCAATLMDALDEPRVGVAVPRLADAGGRLIWSLRREPTLTRAMGEAFLGATRAGRVPALGEVVTDPASYDAAVDTDWAEGSTQLISARCWAEVGPWDPSWFLYSEETDYGLRVRDAGWRTRYVPEARAVHLEGPSGTAPGLRALLLTNRVRLVSRHRGRVVGSAFWALTVAREGIRVALGKAGTTVALKALLSPRLMRAERGPAWVAAAVDAG</sequence>
<evidence type="ECO:0000313" key="7">
    <source>
        <dbReference type="Proteomes" id="UP000294071"/>
    </source>
</evidence>
<keyword evidence="3" id="KW-0328">Glycosyltransferase</keyword>
<dbReference type="OrthoDB" id="9771846at2"/>
<dbReference type="Proteomes" id="UP000294071">
    <property type="component" value="Unassembled WGS sequence"/>
</dbReference>
<dbReference type="GO" id="GO:0016757">
    <property type="term" value="F:glycosyltransferase activity"/>
    <property type="evidence" value="ECO:0007669"/>
    <property type="project" value="UniProtKB-KW"/>
</dbReference>
<evidence type="ECO:0000256" key="4">
    <source>
        <dbReference type="ARBA" id="ARBA00022679"/>
    </source>
</evidence>
<dbReference type="Gene3D" id="3.90.550.10">
    <property type="entry name" value="Spore Coat Polysaccharide Biosynthesis Protein SpsA, Chain A"/>
    <property type="match status" value="1"/>
</dbReference>
<evidence type="ECO:0000256" key="3">
    <source>
        <dbReference type="ARBA" id="ARBA00022676"/>
    </source>
</evidence>
<evidence type="ECO:0000256" key="1">
    <source>
        <dbReference type="ARBA" id="ARBA00004776"/>
    </source>
</evidence>
<protein>
    <submittedName>
        <fullName evidence="6">Glycosyltransferase family 2 protein</fullName>
    </submittedName>
</protein>
<accession>A0A4Q2S0D5</accession>
<dbReference type="PANTHER" id="PTHR43179:SF12">
    <property type="entry name" value="GALACTOFURANOSYLTRANSFERASE GLFT2"/>
    <property type="match status" value="1"/>
</dbReference>
<evidence type="ECO:0000256" key="2">
    <source>
        <dbReference type="ARBA" id="ARBA00006739"/>
    </source>
</evidence>
<gene>
    <name evidence="6" type="ORF">EUA93_11445</name>
</gene>
<keyword evidence="7" id="KW-1185">Reference proteome</keyword>
<evidence type="ECO:0000313" key="6">
    <source>
        <dbReference type="EMBL" id="RYB94908.1"/>
    </source>
</evidence>
<dbReference type="PANTHER" id="PTHR43179">
    <property type="entry name" value="RHAMNOSYLTRANSFERASE WBBL"/>
    <property type="match status" value="1"/>
</dbReference>
<dbReference type="InterPro" id="IPR029044">
    <property type="entry name" value="Nucleotide-diphossugar_trans"/>
</dbReference>
<evidence type="ECO:0000259" key="5">
    <source>
        <dbReference type="Pfam" id="PF00535"/>
    </source>
</evidence>
<name>A0A4Q2S0D5_9ACTN</name>
<keyword evidence="4 6" id="KW-0808">Transferase</keyword>
<comment type="similarity">
    <text evidence="2">Belongs to the glycosyltransferase 2 family.</text>
</comment>
<comment type="caution">
    <text evidence="6">The sequence shown here is derived from an EMBL/GenBank/DDBJ whole genome shotgun (WGS) entry which is preliminary data.</text>
</comment>
<reference evidence="6 7" key="1">
    <citation type="submission" date="2019-01" db="EMBL/GenBank/DDBJ databases">
        <title>Novel species of Nocardioides.</title>
        <authorList>
            <person name="Liu Q."/>
            <person name="Xin Y.-H."/>
        </authorList>
    </citation>
    <scope>NUCLEOTIDE SEQUENCE [LARGE SCALE GENOMIC DNA]</scope>
    <source>
        <strain evidence="6 7">CGMCC 4.6882</strain>
    </source>
</reference>
<dbReference type="Pfam" id="PF00535">
    <property type="entry name" value="Glycos_transf_2"/>
    <property type="match status" value="1"/>
</dbReference>
<dbReference type="EMBL" id="SDWT01000001">
    <property type="protein sequence ID" value="RYB94908.1"/>
    <property type="molecule type" value="Genomic_DNA"/>
</dbReference>
<dbReference type="CDD" id="cd04186">
    <property type="entry name" value="GT_2_like_c"/>
    <property type="match status" value="1"/>
</dbReference>
<dbReference type="SUPFAM" id="SSF53448">
    <property type="entry name" value="Nucleotide-diphospho-sugar transferases"/>
    <property type="match status" value="1"/>
</dbReference>
<dbReference type="AlphaFoldDB" id="A0A4Q2S0D5"/>
<proteinExistence type="inferred from homology"/>
<dbReference type="InterPro" id="IPR001173">
    <property type="entry name" value="Glyco_trans_2-like"/>
</dbReference>
<organism evidence="6 7">
    <name type="scientific">Nocardioides oleivorans</name>
    <dbReference type="NCBI Taxonomy" id="273676"/>
    <lineage>
        <taxon>Bacteria</taxon>
        <taxon>Bacillati</taxon>
        <taxon>Actinomycetota</taxon>
        <taxon>Actinomycetes</taxon>
        <taxon>Propionibacteriales</taxon>
        <taxon>Nocardioidaceae</taxon>
        <taxon>Nocardioides</taxon>
    </lineage>
</organism>